<comment type="similarity">
    <text evidence="3">Belongs to the acetyltransferase YopJ family.</text>
</comment>
<dbReference type="GO" id="GO:0008233">
    <property type="term" value="F:peptidase activity"/>
    <property type="evidence" value="ECO:0007669"/>
    <property type="project" value="UniProtKB-KW"/>
</dbReference>
<dbReference type="HOGENOM" id="CLU_930496_0_0_6"/>
<dbReference type="OrthoDB" id="6441265at2"/>
<evidence type="ECO:0000256" key="3">
    <source>
        <dbReference type="ARBA" id="ARBA00023785"/>
    </source>
</evidence>
<dbReference type="KEGG" id="xdo:XDD1_3319"/>
<gene>
    <name evidence="7" type="ORF">LY16_01667</name>
    <name evidence="6" type="ORF">XDD1_3319</name>
</gene>
<dbReference type="Proteomes" id="UP000032721">
    <property type="component" value="Chromosome"/>
</dbReference>
<evidence type="ECO:0000256" key="5">
    <source>
        <dbReference type="ARBA" id="ARBA00048662"/>
    </source>
</evidence>
<keyword evidence="1" id="KW-0808">Transferase</keyword>
<evidence type="ECO:0000256" key="1">
    <source>
        <dbReference type="ARBA" id="ARBA00022679"/>
    </source>
</evidence>
<dbReference type="GO" id="GO:0006508">
    <property type="term" value="P:proteolysis"/>
    <property type="evidence" value="ECO:0007669"/>
    <property type="project" value="UniProtKB-KW"/>
</dbReference>
<evidence type="ECO:0000313" key="7">
    <source>
        <dbReference type="EMBL" id="TYP07534.1"/>
    </source>
</evidence>
<dbReference type="GO" id="GO:0016746">
    <property type="term" value="F:acyltransferase activity"/>
    <property type="evidence" value="ECO:0007669"/>
    <property type="project" value="UniProtKB-KW"/>
</dbReference>
<dbReference type="Proteomes" id="UP000324170">
    <property type="component" value="Unassembled WGS sequence"/>
</dbReference>
<comment type="catalytic activity">
    <reaction evidence="4">
        <text>L-threonyl-[protein] + acetyl-CoA = O-acetyl-L-threonyl-[protein] + CoA</text>
        <dbReference type="Rhea" id="RHEA:65340"/>
        <dbReference type="Rhea" id="RHEA-COMP:11060"/>
        <dbReference type="Rhea" id="RHEA-COMP:16780"/>
        <dbReference type="ChEBI" id="CHEBI:30013"/>
        <dbReference type="ChEBI" id="CHEBI:57287"/>
        <dbReference type="ChEBI" id="CHEBI:57288"/>
        <dbReference type="ChEBI" id="CHEBI:141025"/>
    </reaction>
    <physiologicalReaction direction="left-to-right" evidence="4">
        <dbReference type="Rhea" id="RHEA:65341"/>
    </physiologicalReaction>
</comment>
<dbReference type="Pfam" id="PF03421">
    <property type="entry name" value="Acetyltransf_14"/>
    <property type="match status" value="1"/>
</dbReference>
<keyword evidence="7" id="KW-0378">Hydrolase</keyword>
<evidence type="ECO:0000313" key="8">
    <source>
        <dbReference type="Proteomes" id="UP000032721"/>
    </source>
</evidence>
<proteinExistence type="inferred from homology"/>
<dbReference type="EMBL" id="VNHN01000022">
    <property type="protein sequence ID" value="TYP07534.1"/>
    <property type="molecule type" value="Genomic_DNA"/>
</dbReference>
<accession>A0A068QW43</accession>
<reference evidence="7 9" key="2">
    <citation type="submission" date="2019-07" db="EMBL/GenBank/DDBJ databases">
        <title>Genomic Encyclopedia of Type Strains, Phase I: the one thousand microbial genomes (KMG-I) project.</title>
        <authorList>
            <person name="Kyrpides N."/>
        </authorList>
    </citation>
    <scope>NUCLEOTIDE SEQUENCE [LARGE SCALE GENOMIC DNA]</scope>
    <source>
        <strain evidence="7 9">DSM 17909</strain>
    </source>
</reference>
<keyword evidence="9" id="KW-1185">Reference proteome</keyword>
<dbReference type="AlphaFoldDB" id="A0A068QW43"/>
<keyword evidence="2" id="KW-0012">Acyltransferase</keyword>
<organism evidence="6 8">
    <name type="scientific">Xenorhabdus doucetiae</name>
    <dbReference type="NCBI Taxonomy" id="351671"/>
    <lineage>
        <taxon>Bacteria</taxon>
        <taxon>Pseudomonadati</taxon>
        <taxon>Pseudomonadota</taxon>
        <taxon>Gammaproteobacteria</taxon>
        <taxon>Enterobacterales</taxon>
        <taxon>Morganellaceae</taxon>
        <taxon>Xenorhabdus</taxon>
    </lineage>
</organism>
<reference evidence="6 8" key="1">
    <citation type="submission" date="2013-07" db="EMBL/GenBank/DDBJ databases">
        <authorList>
            <person name="Genoscope - CEA"/>
        </authorList>
    </citation>
    <scope>NUCLEOTIDE SEQUENCE [LARGE SCALE GENOMIC DNA]</scope>
    <source>
        <strain evidence="6">FRM16</strain>
        <strain evidence="8">FRM16 / DSM 17909</strain>
    </source>
</reference>
<dbReference type="InterPro" id="IPR005083">
    <property type="entry name" value="YopJ-like"/>
</dbReference>
<evidence type="ECO:0000313" key="9">
    <source>
        <dbReference type="Proteomes" id="UP000324170"/>
    </source>
</evidence>
<evidence type="ECO:0000313" key="6">
    <source>
        <dbReference type="EMBL" id="CDG19009.1"/>
    </source>
</evidence>
<dbReference type="RefSeq" id="WP_045972528.1">
    <property type="nucleotide sequence ID" value="NZ_CAWMED010000001.1"/>
</dbReference>
<dbReference type="STRING" id="351671.XDD1_3319"/>
<evidence type="ECO:0000256" key="4">
    <source>
        <dbReference type="ARBA" id="ARBA00048364"/>
    </source>
</evidence>
<comment type="catalytic activity">
    <reaction evidence="5">
        <text>L-seryl-[protein] + acetyl-CoA = O-acetyl-L-seryl-[protein] + CoA</text>
        <dbReference type="Rhea" id="RHEA:59392"/>
        <dbReference type="Rhea" id="RHEA-COMP:9863"/>
        <dbReference type="Rhea" id="RHEA-COMP:15352"/>
        <dbReference type="ChEBI" id="CHEBI:29999"/>
        <dbReference type="ChEBI" id="CHEBI:57287"/>
        <dbReference type="ChEBI" id="CHEBI:57288"/>
        <dbReference type="ChEBI" id="CHEBI:141128"/>
    </reaction>
    <physiologicalReaction direction="left-to-right" evidence="5">
        <dbReference type="Rhea" id="RHEA:59393"/>
    </physiologicalReaction>
</comment>
<evidence type="ECO:0000256" key="2">
    <source>
        <dbReference type="ARBA" id="ARBA00023315"/>
    </source>
</evidence>
<dbReference type="EMBL" id="FO704550">
    <property type="protein sequence ID" value="CDG19009.1"/>
    <property type="molecule type" value="Genomic_DNA"/>
</dbReference>
<protein>
    <submittedName>
        <fullName evidence="7">YopJ family protease</fullName>
    </submittedName>
</protein>
<name>A0A068QW43_9GAMM</name>
<keyword evidence="7" id="KW-0645">Protease</keyword>
<sequence length="304" mass="35753">MNRNNLLEYRDEILRKKETHKQFDKFSLDQGNIRQIINVLNMKYVNMNTELLLSQLLTPDILNNLPPSSHKRFILQTNTGGTGQHFTATNVFKDSEGRISIIAIDSGIGSNAFIHFNIHRNFLNSNPEKLKKLYIYSQIQNSPADCLIFSVHFVKKMYKHQTHFVELHHKLFNDQISFIFEKDKYHPENSRQYNNEDCASSNAVYLDQAIKLLPIDFFKHAQSRSIINAYLECHPNERLKTVNKQKWESLEKRYTRHATVLKIGDEIQYYTKTGEPKIYSNSIEAKRLSLVEEALKWMIEHDEF</sequence>